<dbReference type="PROSITE" id="PS50404">
    <property type="entry name" value="GST_NTER"/>
    <property type="match status" value="1"/>
</dbReference>
<dbReference type="PRINTS" id="PR01625">
    <property type="entry name" value="GSTRNSFRASEO"/>
</dbReference>
<reference evidence="5" key="1">
    <citation type="journal article" date="2018" name="J. Insect Sci.">
        <title>Multiple Glutathione S-Transferase Genes in Heortia vitessoides (Lepidoptera: Crambidae): Identification and Expression Patterns.</title>
        <authorList>
            <person name="Cheng J."/>
            <person name="Wang C.Y."/>
            <person name="Lyu Z.H."/>
            <person name="Lin T."/>
        </authorList>
    </citation>
    <scope>NUCLEOTIDE SEQUENCE</scope>
</reference>
<dbReference type="Pfam" id="PF13410">
    <property type="entry name" value="GST_C_2"/>
    <property type="match status" value="1"/>
</dbReference>
<dbReference type="EMBL" id="MG879011">
    <property type="protein sequence ID" value="AWX68891.1"/>
    <property type="molecule type" value="mRNA"/>
</dbReference>
<dbReference type="SUPFAM" id="SSF52833">
    <property type="entry name" value="Thioredoxin-like"/>
    <property type="match status" value="1"/>
</dbReference>
<feature type="domain" description="GST C-terminal" evidence="4">
    <location>
        <begin position="131"/>
        <end position="258"/>
    </location>
</feature>
<dbReference type="SUPFAM" id="SSF47616">
    <property type="entry name" value="GST C-terminal domain-like"/>
    <property type="match status" value="1"/>
</dbReference>
<dbReference type="GO" id="GO:0005737">
    <property type="term" value="C:cytoplasm"/>
    <property type="evidence" value="ECO:0007669"/>
    <property type="project" value="InterPro"/>
</dbReference>
<feature type="domain" description="GST N-terminal" evidence="3">
    <location>
        <begin position="47"/>
        <end position="126"/>
    </location>
</feature>
<name>A0A3G1RJ69_9NEOP</name>
<dbReference type="InterPro" id="IPR036282">
    <property type="entry name" value="Glutathione-S-Trfase_C_sf"/>
</dbReference>
<dbReference type="SFLD" id="SFLDG00358">
    <property type="entry name" value="Main_(cytGST)"/>
    <property type="match status" value="1"/>
</dbReference>
<dbReference type="InterPro" id="IPR040079">
    <property type="entry name" value="Glutathione_S-Trfase"/>
</dbReference>
<evidence type="ECO:0000256" key="2">
    <source>
        <dbReference type="ARBA" id="ARBA00023002"/>
    </source>
</evidence>
<organism evidence="5">
    <name type="scientific">Heortia vitessoides</name>
    <dbReference type="NCBI Taxonomy" id="1557813"/>
    <lineage>
        <taxon>Eukaryota</taxon>
        <taxon>Metazoa</taxon>
        <taxon>Ecdysozoa</taxon>
        <taxon>Arthropoda</taxon>
        <taxon>Hexapoda</taxon>
        <taxon>Insecta</taxon>
        <taxon>Pterygota</taxon>
        <taxon>Neoptera</taxon>
        <taxon>Endopterygota</taxon>
        <taxon>Lepidoptera</taxon>
        <taxon>Glossata</taxon>
        <taxon>Ditrysia</taxon>
        <taxon>Pyraloidea</taxon>
        <taxon>Crambidae</taxon>
        <taxon>Heortia</taxon>
    </lineage>
</organism>
<dbReference type="InterPro" id="IPR036249">
    <property type="entry name" value="Thioredoxin-like_sf"/>
</dbReference>
<dbReference type="Gene3D" id="3.40.30.10">
    <property type="entry name" value="Glutaredoxin"/>
    <property type="match status" value="1"/>
</dbReference>
<dbReference type="SFLD" id="SFLDS00019">
    <property type="entry name" value="Glutathione_Transferase_(cytos"/>
    <property type="match status" value="1"/>
</dbReference>
<dbReference type="PANTHER" id="PTHR43968:SF6">
    <property type="entry name" value="GLUTATHIONE S-TRANSFERASE OMEGA"/>
    <property type="match status" value="1"/>
</dbReference>
<dbReference type="GO" id="GO:0045174">
    <property type="term" value="F:glutathione dehydrogenase (ascorbate) activity"/>
    <property type="evidence" value="ECO:0007669"/>
    <property type="project" value="UniProtKB-ARBA"/>
</dbReference>
<dbReference type="InterPro" id="IPR004045">
    <property type="entry name" value="Glutathione_S-Trfase_N"/>
</dbReference>
<evidence type="ECO:0000313" key="5">
    <source>
        <dbReference type="EMBL" id="AWX68891.1"/>
    </source>
</evidence>
<evidence type="ECO:0000259" key="4">
    <source>
        <dbReference type="PROSITE" id="PS50405"/>
    </source>
</evidence>
<evidence type="ECO:0000259" key="3">
    <source>
        <dbReference type="PROSITE" id="PS50404"/>
    </source>
</evidence>
<dbReference type="EC" id="2.5.1.18" evidence="5"/>
<accession>A0A3G1RJ69</accession>
<comment type="similarity">
    <text evidence="1">Belongs to the GST superfamily. Omega family.</text>
</comment>
<proteinExistence type="evidence at transcript level"/>
<dbReference type="Gene3D" id="1.20.1050.10">
    <property type="match status" value="1"/>
</dbReference>
<dbReference type="GO" id="GO:0006749">
    <property type="term" value="P:glutathione metabolic process"/>
    <property type="evidence" value="ECO:0007669"/>
    <property type="project" value="TreeGrafter"/>
</dbReference>
<keyword evidence="2" id="KW-0560">Oxidoreductase</keyword>
<dbReference type="Pfam" id="PF13409">
    <property type="entry name" value="GST_N_2"/>
    <property type="match status" value="1"/>
</dbReference>
<sequence>MWSWKVLKSTAPTSCKLCRNLTSAVKTKINFNTKHLKNGDALPPYNGTLRVYNMRFCPFAQRTILALNAKEIDYEVINIALMNRPDWIYEKSALGKVPALEIKENVTIYESLVTVEYLDEVYSNRPLLPNDPVQKAQDKMVVEASGGIHNLFFKLVKRPDSINDENIFAFRKSLDIIQEQLEKRGSKFLYGDVPGYVDYMIWPWFERLIAFEGVDDRARIDTKRYGVLLKYIEYMMEDPAVSQYIIPGNVFHQFHSGFKNDLGPNYDLLC</sequence>
<dbReference type="InterPro" id="IPR010987">
    <property type="entry name" value="Glutathione-S-Trfase_C-like"/>
</dbReference>
<dbReference type="PROSITE" id="PS50405">
    <property type="entry name" value="GST_CTER"/>
    <property type="match status" value="1"/>
</dbReference>
<dbReference type="AlphaFoldDB" id="A0A3G1RJ69"/>
<dbReference type="PANTHER" id="PTHR43968">
    <property type="match status" value="1"/>
</dbReference>
<dbReference type="FunFam" id="1.20.1050.10:FF:000009">
    <property type="entry name" value="Glutathione S-transferase omega-1"/>
    <property type="match status" value="1"/>
</dbReference>
<dbReference type="InterPro" id="IPR050983">
    <property type="entry name" value="GST_Omega/HSP26"/>
</dbReference>
<keyword evidence="5" id="KW-0808">Transferase</keyword>
<protein>
    <submittedName>
        <fullName evidence="5">Glutathione S-transferase omega 2</fullName>
        <ecNumber evidence="5">2.5.1.18</ecNumber>
    </submittedName>
</protein>
<dbReference type="FunFam" id="3.40.30.10:FF:000123">
    <property type="entry name" value="Glutathione transferase o1"/>
    <property type="match status" value="1"/>
</dbReference>
<dbReference type="GO" id="GO:0004364">
    <property type="term" value="F:glutathione transferase activity"/>
    <property type="evidence" value="ECO:0007669"/>
    <property type="project" value="UniProtKB-EC"/>
</dbReference>
<dbReference type="InterPro" id="IPR005442">
    <property type="entry name" value="GST_omega"/>
</dbReference>
<evidence type="ECO:0000256" key="1">
    <source>
        <dbReference type="ARBA" id="ARBA00011067"/>
    </source>
</evidence>